<dbReference type="InterPro" id="IPR036097">
    <property type="entry name" value="HisK_dim/P_sf"/>
</dbReference>
<keyword evidence="5" id="KW-0547">Nucleotide-binding</keyword>
<dbReference type="Gene3D" id="3.40.50.2300">
    <property type="match status" value="1"/>
</dbReference>
<dbReference type="InterPro" id="IPR000700">
    <property type="entry name" value="PAS-assoc_C"/>
</dbReference>
<dbReference type="InterPro" id="IPR001789">
    <property type="entry name" value="Sig_transdc_resp-reg_receiver"/>
</dbReference>
<evidence type="ECO:0000256" key="12">
    <source>
        <dbReference type="ARBA" id="ARBA00070152"/>
    </source>
</evidence>
<sequence length="877" mass="97190">MKRWLTLLLFLSPLLAIAEQTLTLGIFAYRPKAVMAEKFDMLGVYLSGATPGYQIRVEYLDHAELNAAIAEQRIDLIFTNPAHYVQLRHGNRLSGALATLQSLEGGQTSSLLGGVILTRHDSPLQTLADLRGKRIAIPGHGATFLGGYQTQAYELLLAGLKLPDDARLIDVGSHDQVVASVLAGDADAGFIRTGILESLQHDGRLAAAAYKLLNPQQHPDFPFLVSTRLYPEWAFAALPSVPEETVKRINRALLFITPDMAVAEAAGIHGFTIPGDYQSVDRLTRALRLPPYERVEFEAGDVWQRYQWAIFATLLALAVILALALRLWRTQRAQTRETERLRTITDTIADGIYVLDPQGRVRLINPAFTRILGYRADEMLGRIGHDIFHRHGSEPVPLERCPLFNRVRSGQSFNGEQLFRCRDGRLIDVEIAASPIVDRLGQPTGGSVTAFRDISERKRTEAELEQHRHHLAALVDERTTELSLAKETAEAASRAKSTFLANMSHELRTPMNAIMGMTSMVLRQTPDPRLRDQLGKVENASRHLLHVINDILDISKIEAERMKLEETEFVLGSVLENLRSLSGHRAAEKSLQLHIDLPLELAGMVLVGDPLRLGQVLLNLTGNAIKFTRHGSVTVRARLAETAGDAVTLCFEVADTGIGIAEDARARLFTAFEQADNSMTRKYGGTGLGLAISKRLVHLMDGEIGVDSEPDAGSTFWFTVRLRRNGQGRLTEAEHDSAELSIRRDFPAARILLAEDEPINREVSLSLLEDCGLCADSAEDGRQAVELARRERYDLILMDMQMPQLNGIDATHQIRADSLNRSTPIIAMTANAFAEDRLLCLEAGMNDHLGKPVDPERLFATLLKWLRKAQAQREGSQ</sequence>
<dbReference type="GO" id="GO:0000155">
    <property type="term" value="F:phosphorelay sensor kinase activity"/>
    <property type="evidence" value="ECO:0007669"/>
    <property type="project" value="InterPro"/>
</dbReference>
<evidence type="ECO:0000259" key="17">
    <source>
        <dbReference type="PROSITE" id="PS50112"/>
    </source>
</evidence>
<evidence type="ECO:0000259" key="15">
    <source>
        <dbReference type="PROSITE" id="PS50109"/>
    </source>
</evidence>
<dbReference type="InterPro" id="IPR003594">
    <property type="entry name" value="HATPase_dom"/>
</dbReference>
<dbReference type="Gene3D" id="3.30.565.10">
    <property type="entry name" value="Histidine kinase-like ATPase, C-terminal domain"/>
    <property type="match status" value="1"/>
</dbReference>
<dbReference type="PROSITE" id="PS50113">
    <property type="entry name" value="PAC"/>
    <property type="match status" value="1"/>
</dbReference>
<keyword evidence="6" id="KW-0418">Kinase</keyword>
<dbReference type="SUPFAM" id="SSF52172">
    <property type="entry name" value="CheY-like"/>
    <property type="match status" value="1"/>
</dbReference>
<evidence type="ECO:0000256" key="7">
    <source>
        <dbReference type="ARBA" id="ARBA00022840"/>
    </source>
</evidence>
<feature type="domain" description="PAS" evidence="17">
    <location>
        <begin position="337"/>
        <end position="382"/>
    </location>
</feature>
<dbReference type="Gene3D" id="1.10.287.130">
    <property type="match status" value="1"/>
</dbReference>
<dbReference type="SMART" id="SM00091">
    <property type="entry name" value="PAS"/>
    <property type="match status" value="1"/>
</dbReference>
<dbReference type="GO" id="GO:0006355">
    <property type="term" value="P:regulation of DNA-templated transcription"/>
    <property type="evidence" value="ECO:0007669"/>
    <property type="project" value="InterPro"/>
</dbReference>
<dbReference type="CDD" id="cd00130">
    <property type="entry name" value="PAS"/>
    <property type="match status" value="1"/>
</dbReference>
<evidence type="ECO:0000256" key="6">
    <source>
        <dbReference type="ARBA" id="ARBA00022777"/>
    </source>
</evidence>
<dbReference type="SMART" id="SM00387">
    <property type="entry name" value="HATPase_c"/>
    <property type="match status" value="1"/>
</dbReference>
<dbReference type="SMART" id="SM00388">
    <property type="entry name" value="HisKA"/>
    <property type="match status" value="1"/>
</dbReference>
<dbReference type="InterPro" id="IPR013767">
    <property type="entry name" value="PAS_fold"/>
</dbReference>
<feature type="domain" description="Histidine kinase" evidence="15">
    <location>
        <begin position="502"/>
        <end position="724"/>
    </location>
</feature>
<dbReference type="RefSeq" id="WP_170160220.1">
    <property type="nucleotide sequence ID" value="NZ_RBXP01000017.1"/>
</dbReference>
<evidence type="ECO:0000256" key="10">
    <source>
        <dbReference type="ARBA" id="ARBA00064003"/>
    </source>
</evidence>
<evidence type="ECO:0000256" key="3">
    <source>
        <dbReference type="ARBA" id="ARBA00022553"/>
    </source>
</evidence>
<dbReference type="AlphaFoldDB" id="A0A495VMT3"/>
<proteinExistence type="predicted"/>
<evidence type="ECO:0000259" key="18">
    <source>
        <dbReference type="PROSITE" id="PS50113"/>
    </source>
</evidence>
<dbReference type="InterPro" id="IPR011006">
    <property type="entry name" value="CheY-like_superfamily"/>
</dbReference>
<dbReference type="SUPFAM" id="SSF47384">
    <property type="entry name" value="Homodimeric domain of signal transducing histidine kinase"/>
    <property type="match status" value="1"/>
</dbReference>
<evidence type="ECO:0000256" key="8">
    <source>
        <dbReference type="ARBA" id="ARBA00023012"/>
    </source>
</evidence>
<dbReference type="GO" id="GO:0005524">
    <property type="term" value="F:ATP binding"/>
    <property type="evidence" value="ECO:0007669"/>
    <property type="project" value="UniProtKB-KW"/>
</dbReference>
<dbReference type="CDD" id="cd00082">
    <property type="entry name" value="HisKA"/>
    <property type="match status" value="1"/>
</dbReference>
<dbReference type="SUPFAM" id="SSF55874">
    <property type="entry name" value="ATPase domain of HSP90 chaperone/DNA topoisomerase II/histidine kinase"/>
    <property type="match status" value="1"/>
</dbReference>
<comment type="catalytic activity">
    <reaction evidence="1">
        <text>ATP + protein L-histidine = ADP + protein N-phospho-L-histidine.</text>
        <dbReference type="EC" id="2.7.13.3"/>
    </reaction>
</comment>
<organism evidence="19 20">
    <name type="scientific">Azonexus fungiphilus</name>
    <dbReference type="NCBI Taxonomy" id="146940"/>
    <lineage>
        <taxon>Bacteria</taxon>
        <taxon>Pseudomonadati</taxon>
        <taxon>Pseudomonadota</taxon>
        <taxon>Betaproteobacteria</taxon>
        <taxon>Rhodocyclales</taxon>
        <taxon>Azonexaceae</taxon>
        <taxon>Azonexus</taxon>
    </lineage>
</organism>
<evidence type="ECO:0000256" key="1">
    <source>
        <dbReference type="ARBA" id="ARBA00000085"/>
    </source>
</evidence>
<dbReference type="FunFam" id="3.30.565.10:FF:000010">
    <property type="entry name" value="Sensor histidine kinase RcsC"/>
    <property type="match status" value="1"/>
</dbReference>
<feature type="transmembrane region" description="Helical" evidence="14">
    <location>
        <begin position="308"/>
        <end position="328"/>
    </location>
</feature>
<keyword evidence="14" id="KW-0812">Transmembrane</keyword>
<dbReference type="NCBIfam" id="TIGR00229">
    <property type="entry name" value="sensory_box"/>
    <property type="match status" value="1"/>
</dbReference>
<dbReference type="FunFam" id="1.10.287.130:FF:000002">
    <property type="entry name" value="Two-component osmosensing histidine kinase"/>
    <property type="match status" value="1"/>
</dbReference>
<dbReference type="InterPro" id="IPR000014">
    <property type="entry name" value="PAS"/>
</dbReference>
<name>A0A495VMT3_9RHOO</name>
<dbReference type="Pfam" id="PF02518">
    <property type="entry name" value="HATPase_c"/>
    <property type="match status" value="1"/>
</dbReference>
<comment type="function">
    <text evidence="9">Member of the two-component regulatory system BvgS/BvgA. Phosphorylates BvgA via a four-step phosphorelay in response to environmental signals.</text>
</comment>
<dbReference type="PROSITE" id="PS50109">
    <property type="entry name" value="HIS_KIN"/>
    <property type="match status" value="1"/>
</dbReference>
<keyword evidence="8" id="KW-0902">Two-component regulatory system</keyword>
<dbReference type="InterPro" id="IPR036890">
    <property type="entry name" value="HATPase_C_sf"/>
</dbReference>
<evidence type="ECO:0000256" key="9">
    <source>
        <dbReference type="ARBA" id="ARBA00058004"/>
    </source>
</evidence>
<evidence type="ECO:0000256" key="5">
    <source>
        <dbReference type="ARBA" id="ARBA00022741"/>
    </source>
</evidence>
<dbReference type="InterPro" id="IPR004358">
    <property type="entry name" value="Sig_transdc_His_kin-like_C"/>
</dbReference>
<dbReference type="PANTHER" id="PTHR45339:SF1">
    <property type="entry name" value="HYBRID SIGNAL TRANSDUCTION HISTIDINE KINASE J"/>
    <property type="match status" value="1"/>
</dbReference>
<feature type="modified residue" description="4-aspartylphosphate" evidence="13">
    <location>
        <position position="799"/>
    </location>
</feature>
<protein>
    <recommendedName>
        <fullName evidence="11">Sensory/regulatory protein RpfC</fullName>
        <ecNumber evidence="2">2.7.13.3</ecNumber>
    </recommendedName>
    <alternativeName>
        <fullName evidence="12">Virulence sensor protein BvgS</fullName>
    </alternativeName>
</protein>
<dbReference type="EC" id="2.7.13.3" evidence="2"/>
<evidence type="ECO:0000256" key="13">
    <source>
        <dbReference type="PROSITE-ProRule" id="PRU00169"/>
    </source>
</evidence>
<dbReference type="InterPro" id="IPR003661">
    <property type="entry name" value="HisK_dim/P_dom"/>
</dbReference>
<gene>
    <name evidence="19" type="ORF">DFR40_2608</name>
</gene>
<dbReference type="InterPro" id="IPR035965">
    <property type="entry name" value="PAS-like_dom_sf"/>
</dbReference>
<accession>A0A495VMT3</accession>
<dbReference type="InterPro" id="IPR001610">
    <property type="entry name" value="PAC"/>
</dbReference>
<dbReference type="EMBL" id="RBXP01000017">
    <property type="protein sequence ID" value="RKT50686.1"/>
    <property type="molecule type" value="Genomic_DNA"/>
</dbReference>
<comment type="caution">
    <text evidence="19">The sequence shown here is derived from an EMBL/GenBank/DDBJ whole genome shotgun (WGS) entry which is preliminary data.</text>
</comment>
<comment type="subunit">
    <text evidence="10">At low DSF concentrations, interacts with RpfF.</text>
</comment>
<evidence type="ECO:0000256" key="4">
    <source>
        <dbReference type="ARBA" id="ARBA00022679"/>
    </source>
</evidence>
<dbReference type="Pfam" id="PF00989">
    <property type="entry name" value="PAS"/>
    <property type="match status" value="1"/>
</dbReference>
<dbReference type="Proteomes" id="UP000270626">
    <property type="component" value="Unassembled WGS sequence"/>
</dbReference>
<dbReference type="SMART" id="SM00086">
    <property type="entry name" value="PAC"/>
    <property type="match status" value="1"/>
</dbReference>
<evidence type="ECO:0000256" key="2">
    <source>
        <dbReference type="ARBA" id="ARBA00012438"/>
    </source>
</evidence>
<keyword evidence="7" id="KW-0067">ATP-binding</keyword>
<dbReference type="PROSITE" id="PS50110">
    <property type="entry name" value="RESPONSE_REGULATORY"/>
    <property type="match status" value="1"/>
</dbReference>
<dbReference type="SUPFAM" id="SSF55785">
    <property type="entry name" value="PYP-like sensor domain (PAS domain)"/>
    <property type="match status" value="1"/>
</dbReference>
<keyword evidence="3 13" id="KW-0597">Phosphoprotein</keyword>
<evidence type="ECO:0000259" key="16">
    <source>
        <dbReference type="PROSITE" id="PS50110"/>
    </source>
</evidence>
<reference evidence="19 20" key="1">
    <citation type="submission" date="2018-10" db="EMBL/GenBank/DDBJ databases">
        <title>Genomic Encyclopedia of Type Strains, Phase IV (KMG-IV): sequencing the most valuable type-strain genomes for metagenomic binning, comparative biology and taxonomic classification.</title>
        <authorList>
            <person name="Goeker M."/>
        </authorList>
    </citation>
    <scope>NUCLEOTIDE SEQUENCE [LARGE SCALE GENOMIC DNA]</scope>
    <source>
        <strain evidence="19 20">DSM 23841</strain>
    </source>
</reference>
<dbReference type="Pfam" id="PF00072">
    <property type="entry name" value="Response_reg"/>
    <property type="match status" value="1"/>
</dbReference>
<dbReference type="PANTHER" id="PTHR45339">
    <property type="entry name" value="HYBRID SIGNAL TRANSDUCTION HISTIDINE KINASE J"/>
    <property type="match status" value="1"/>
</dbReference>
<dbReference type="PROSITE" id="PS50112">
    <property type="entry name" value="PAS"/>
    <property type="match status" value="1"/>
</dbReference>
<dbReference type="Pfam" id="PF00512">
    <property type="entry name" value="HisKA"/>
    <property type="match status" value="1"/>
</dbReference>
<evidence type="ECO:0000313" key="19">
    <source>
        <dbReference type="EMBL" id="RKT50686.1"/>
    </source>
</evidence>
<keyword evidence="14" id="KW-1133">Transmembrane helix</keyword>
<evidence type="ECO:0000313" key="20">
    <source>
        <dbReference type="Proteomes" id="UP000270626"/>
    </source>
</evidence>
<dbReference type="Pfam" id="PF12974">
    <property type="entry name" value="Phosphonate-bd"/>
    <property type="match status" value="1"/>
</dbReference>
<dbReference type="CDD" id="cd17546">
    <property type="entry name" value="REC_hyHK_CKI1_RcsC-like"/>
    <property type="match status" value="1"/>
</dbReference>
<dbReference type="Gene3D" id="3.30.450.20">
    <property type="entry name" value="PAS domain"/>
    <property type="match status" value="1"/>
</dbReference>
<evidence type="ECO:0000256" key="11">
    <source>
        <dbReference type="ARBA" id="ARBA00068150"/>
    </source>
</evidence>
<keyword evidence="20" id="KW-1185">Reference proteome</keyword>
<keyword evidence="14" id="KW-0472">Membrane</keyword>
<dbReference type="PRINTS" id="PR00344">
    <property type="entry name" value="BCTRLSENSOR"/>
</dbReference>
<dbReference type="InterPro" id="IPR005467">
    <property type="entry name" value="His_kinase_dom"/>
</dbReference>
<dbReference type="SUPFAM" id="SSF53850">
    <property type="entry name" value="Periplasmic binding protein-like II"/>
    <property type="match status" value="1"/>
</dbReference>
<keyword evidence="4" id="KW-0808">Transferase</keyword>
<dbReference type="SMART" id="SM00448">
    <property type="entry name" value="REC"/>
    <property type="match status" value="1"/>
</dbReference>
<feature type="domain" description="PAC" evidence="18">
    <location>
        <begin position="413"/>
        <end position="466"/>
    </location>
</feature>
<feature type="domain" description="Response regulatory" evidence="16">
    <location>
        <begin position="750"/>
        <end position="866"/>
    </location>
</feature>
<dbReference type="CDD" id="cd16922">
    <property type="entry name" value="HATPase_EvgS-ArcB-TorS-like"/>
    <property type="match status" value="1"/>
</dbReference>
<evidence type="ECO:0000256" key="14">
    <source>
        <dbReference type="SAM" id="Phobius"/>
    </source>
</evidence>
<dbReference type="Gene3D" id="3.40.190.10">
    <property type="entry name" value="Periplasmic binding protein-like II"/>
    <property type="match status" value="2"/>
</dbReference>